<dbReference type="GO" id="GO:0043531">
    <property type="term" value="F:ADP binding"/>
    <property type="evidence" value="ECO:0007669"/>
    <property type="project" value="InterPro"/>
</dbReference>
<sequence>MAVVLDALAPYLIQTIKDMAEDELRMLLGISGDIQRLSEKMKKMEAYLADAERRRIDDPTVQDWVNQLKGAMYEATDILDLCQLDAEERKKRSPGGCWPNLEKKAPGCLQPLLFCLRNPSFARSMGKRIKALNVRLDEISNEMSRFEFVKMNSYQVKTLTSEVTPHSRVTTSLIDESAIVGDAIQAATRALVQVLLADEPATILVVSIVGAGGMGKTTLAKMIFNDRDIQMAFRSKIWLSVTETYEEKKLLSSSIAQAGGGKEPASEDKEVLTKTLADVLSSSTGKVLVVMDDVWSEHPWTDVLQSPIIEAARKQPGSRVILTTRNENLVKYMGATCHQHHVKPLGDEDAWSLLKKQVQPQATSSASDLDHLKHIGMGIIRKCDGLPLAIKAVGGLLKTKKGNENDWKEVLDAPAWSTDKTHHDLNSALRLSYEDLPPPLKQCFLYYSLLPKGLHVDMVIGLWMSEGLVVSQEDRDRWKEAEDVSMATDISRLPDDIDNMRFLEHIRLVDCPNFDGQLPSSIKKLERLRGWCSLQELGTLSLLRRLELLGLEAVPNASLAAQAKLHDKEQLRVLCLVLGNSIDRYESIIRRSLTGLDIMGMPFCTQLPDGLCRLPSLESLIIRFAPAIKRVGPEFQRRIINSLVPPFPRLQWLNLDRLLEWDNWEWEDDVKEDAEVTAMPALETLIIRECKLHCLPPGLASSNRRALKKLYLIGLVNLSSVHNIPSVVELKVFDCPKLMKISGFSSLRKIKIVRCPNLKVLQDAQKLDILVLADTTMETLPGYLWDVKPRYLHLRCNKKLYESLVSAGTSECDKIRHITTRYYYVIKDNKR</sequence>
<dbReference type="Proteomes" id="UP001341281">
    <property type="component" value="Chromosome 10"/>
</dbReference>
<dbReference type="GO" id="GO:0006952">
    <property type="term" value="P:defense response"/>
    <property type="evidence" value="ECO:0007669"/>
    <property type="project" value="UniProtKB-KW"/>
</dbReference>
<dbReference type="SUPFAM" id="SSF52058">
    <property type="entry name" value="L domain-like"/>
    <property type="match status" value="1"/>
</dbReference>
<accession>A0AAQ3UQJ6</accession>
<comment type="similarity">
    <text evidence="1">Belongs to the disease resistance NB-LRR family.</text>
</comment>
<evidence type="ECO:0000313" key="10">
    <source>
        <dbReference type="Proteomes" id="UP001341281"/>
    </source>
</evidence>
<evidence type="ECO:0000256" key="3">
    <source>
        <dbReference type="ARBA" id="ARBA00022737"/>
    </source>
</evidence>
<keyword evidence="10" id="KW-1185">Reference proteome</keyword>
<keyword evidence="2" id="KW-0433">Leucine-rich repeat</keyword>
<keyword evidence="5" id="KW-0611">Plant defense</keyword>
<evidence type="ECO:0000256" key="4">
    <source>
        <dbReference type="ARBA" id="ARBA00022741"/>
    </source>
</evidence>
<dbReference type="Pfam" id="PF18052">
    <property type="entry name" value="Rx_N"/>
    <property type="match status" value="1"/>
</dbReference>
<dbReference type="PANTHER" id="PTHR36766">
    <property type="entry name" value="PLANT BROAD-SPECTRUM MILDEW RESISTANCE PROTEIN RPW8"/>
    <property type="match status" value="1"/>
</dbReference>
<gene>
    <name evidence="9" type="ORF">U9M48_041488</name>
</gene>
<dbReference type="AlphaFoldDB" id="A0AAQ3UQJ6"/>
<keyword evidence="3" id="KW-0677">Repeat</keyword>
<evidence type="ECO:0008006" key="11">
    <source>
        <dbReference type="Google" id="ProtNLM"/>
    </source>
</evidence>
<protein>
    <recommendedName>
        <fullName evidence="11">Disease resistance protein</fullName>
    </recommendedName>
</protein>
<dbReference type="InterPro" id="IPR042197">
    <property type="entry name" value="Apaf_helical"/>
</dbReference>
<dbReference type="InterPro" id="IPR032675">
    <property type="entry name" value="LRR_dom_sf"/>
</dbReference>
<organism evidence="9 10">
    <name type="scientific">Paspalum notatum var. saurae</name>
    <dbReference type="NCBI Taxonomy" id="547442"/>
    <lineage>
        <taxon>Eukaryota</taxon>
        <taxon>Viridiplantae</taxon>
        <taxon>Streptophyta</taxon>
        <taxon>Embryophyta</taxon>
        <taxon>Tracheophyta</taxon>
        <taxon>Spermatophyta</taxon>
        <taxon>Magnoliopsida</taxon>
        <taxon>Liliopsida</taxon>
        <taxon>Poales</taxon>
        <taxon>Poaceae</taxon>
        <taxon>PACMAD clade</taxon>
        <taxon>Panicoideae</taxon>
        <taxon>Andropogonodae</taxon>
        <taxon>Paspaleae</taxon>
        <taxon>Paspalinae</taxon>
        <taxon>Paspalum</taxon>
    </lineage>
</organism>
<dbReference type="PRINTS" id="PR00364">
    <property type="entry name" value="DISEASERSIST"/>
</dbReference>
<dbReference type="Gene3D" id="3.80.10.10">
    <property type="entry name" value="Ribonuclease Inhibitor"/>
    <property type="match status" value="2"/>
</dbReference>
<evidence type="ECO:0000259" key="7">
    <source>
        <dbReference type="Pfam" id="PF00931"/>
    </source>
</evidence>
<dbReference type="PANTHER" id="PTHR36766:SF36">
    <property type="entry name" value="AAA+ ATPASE DOMAIN-CONTAINING PROTEIN"/>
    <property type="match status" value="1"/>
</dbReference>
<dbReference type="CDD" id="cd14798">
    <property type="entry name" value="RX-CC_like"/>
    <property type="match status" value="1"/>
</dbReference>
<evidence type="ECO:0000256" key="6">
    <source>
        <dbReference type="ARBA" id="ARBA00022840"/>
    </source>
</evidence>
<evidence type="ECO:0000256" key="5">
    <source>
        <dbReference type="ARBA" id="ARBA00022821"/>
    </source>
</evidence>
<name>A0AAQ3UQJ6_PASNO</name>
<keyword evidence="6" id="KW-0067">ATP-binding</keyword>
<dbReference type="InterPro" id="IPR041118">
    <property type="entry name" value="Rx_N"/>
</dbReference>
<feature type="domain" description="NB-ARC" evidence="7">
    <location>
        <begin position="187"/>
        <end position="361"/>
    </location>
</feature>
<feature type="domain" description="Disease resistance N-terminal" evidence="8">
    <location>
        <begin position="12"/>
        <end position="92"/>
    </location>
</feature>
<dbReference type="SUPFAM" id="SSF52540">
    <property type="entry name" value="P-loop containing nucleoside triphosphate hydrolases"/>
    <property type="match status" value="1"/>
</dbReference>
<dbReference type="InterPro" id="IPR027417">
    <property type="entry name" value="P-loop_NTPase"/>
</dbReference>
<proteinExistence type="inferred from homology"/>
<dbReference type="GO" id="GO:0005524">
    <property type="term" value="F:ATP binding"/>
    <property type="evidence" value="ECO:0007669"/>
    <property type="project" value="UniProtKB-KW"/>
</dbReference>
<dbReference type="GO" id="GO:0051707">
    <property type="term" value="P:response to other organism"/>
    <property type="evidence" value="ECO:0007669"/>
    <property type="project" value="UniProtKB-ARBA"/>
</dbReference>
<evidence type="ECO:0000256" key="1">
    <source>
        <dbReference type="ARBA" id="ARBA00008894"/>
    </source>
</evidence>
<dbReference type="Pfam" id="PF00931">
    <property type="entry name" value="NB-ARC"/>
    <property type="match status" value="1"/>
</dbReference>
<reference evidence="9 10" key="1">
    <citation type="submission" date="2024-02" db="EMBL/GenBank/DDBJ databases">
        <title>High-quality chromosome-scale genome assembly of Pensacola bahiagrass (Paspalum notatum Flugge var. saurae).</title>
        <authorList>
            <person name="Vega J.M."/>
            <person name="Podio M."/>
            <person name="Orjuela J."/>
            <person name="Siena L.A."/>
            <person name="Pessino S.C."/>
            <person name="Combes M.C."/>
            <person name="Mariac C."/>
            <person name="Albertini E."/>
            <person name="Pupilli F."/>
            <person name="Ortiz J.P.A."/>
            <person name="Leblanc O."/>
        </authorList>
    </citation>
    <scope>NUCLEOTIDE SEQUENCE [LARGE SCALE GENOMIC DNA]</scope>
    <source>
        <strain evidence="9">R1</strain>
        <tissue evidence="9">Leaf</tissue>
    </source>
</reference>
<dbReference type="InterPro" id="IPR002182">
    <property type="entry name" value="NB-ARC"/>
</dbReference>
<keyword evidence="4" id="KW-0547">Nucleotide-binding</keyword>
<dbReference type="Gene3D" id="1.20.5.4130">
    <property type="match status" value="1"/>
</dbReference>
<dbReference type="Gene3D" id="1.10.8.430">
    <property type="entry name" value="Helical domain of apoptotic protease-activating factors"/>
    <property type="match status" value="1"/>
</dbReference>
<dbReference type="InterPro" id="IPR038005">
    <property type="entry name" value="RX-like_CC"/>
</dbReference>
<dbReference type="Gene3D" id="3.40.50.300">
    <property type="entry name" value="P-loop containing nucleotide triphosphate hydrolases"/>
    <property type="match status" value="1"/>
</dbReference>
<evidence type="ECO:0000256" key="2">
    <source>
        <dbReference type="ARBA" id="ARBA00022614"/>
    </source>
</evidence>
<dbReference type="EMBL" id="CP144754">
    <property type="protein sequence ID" value="WVZ95764.1"/>
    <property type="molecule type" value="Genomic_DNA"/>
</dbReference>
<evidence type="ECO:0000259" key="8">
    <source>
        <dbReference type="Pfam" id="PF18052"/>
    </source>
</evidence>
<evidence type="ECO:0000313" key="9">
    <source>
        <dbReference type="EMBL" id="WVZ95764.1"/>
    </source>
</evidence>